<dbReference type="AlphaFoldDB" id="A0A1N7LTN9"/>
<gene>
    <name evidence="3" type="ORF">SAMN05421686_104213</name>
</gene>
<name>A0A1N7LTN9_9GAMM</name>
<dbReference type="RefSeq" id="WP_139325800.1">
    <property type="nucleotide sequence ID" value="NZ_FTOH01000004.1"/>
</dbReference>
<organism evidence="3 4">
    <name type="scientific">Thalassolituus maritimus</name>
    <dbReference type="NCBI Taxonomy" id="484498"/>
    <lineage>
        <taxon>Bacteria</taxon>
        <taxon>Pseudomonadati</taxon>
        <taxon>Pseudomonadota</taxon>
        <taxon>Gammaproteobacteria</taxon>
        <taxon>Oceanospirillales</taxon>
        <taxon>Oceanospirillaceae</taxon>
        <taxon>Thalassolituus</taxon>
    </lineage>
</organism>
<dbReference type="STRING" id="484498.SAMN05421686_104213"/>
<dbReference type="InterPro" id="IPR018306">
    <property type="entry name" value="Phage_T5_Orf172_DNA-bd"/>
</dbReference>
<dbReference type="Proteomes" id="UP000185639">
    <property type="component" value="Unassembled WGS sequence"/>
</dbReference>
<reference evidence="4" key="1">
    <citation type="submission" date="2017-01" db="EMBL/GenBank/DDBJ databases">
        <authorList>
            <person name="Varghese N."/>
            <person name="Submissions S."/>
        </authorList>
    </citation>
    <scope>NUCLEOTIDE SEQUENCE [LARGE SCALE GENOMIC DNA]</scope>
    <source>
        <strain evidence="4">DSM 24913</strain>
    </source>
</reference>
<dbReference type="EMBL" id="FTOH01000004">
    <property type="protein sequence ID" value="SIS77206.1"/>
    <property type="molecule type" value="Genomic_DNA"/>
</dbReference>
<feature type="domain" description="Bacteriophage T5 Orf172 DNA-binding" evidence="2">
    <location>
        <begin position="290"/>
        <end position="384"/>
    </location>
</feature>
<feature type="region of interest" description="Disordered" evidence="1">
    <location>
        <begin position="87"/>
        <end position="118"/>
    </location>
</feature>
<evidence type="ECO:0000313" key="4">
    <source>
        <dbReference type="Proteomes" id="UP000185639"/>
    </source>
</evidence>
<evidence type="ECO:0000256" key="1">
    <source>
        <dbReference type="SAM" id="MobiDB-lite"/>
    </source>
</evidence>
<dbReference type="OrthoDB" id="9814995at2"/>
<evidence type="ECO:0000259" key="2">
    <source>
        <dbReference type="SMART" id="SM00974"/>
    </source>
</evidence>
<accession>A0A1N7LTN9</accession>
<sequence>MDLDDLRAELDEYAKPEKKQTLSAKEQRIVAGFEDIQRFYDEHKRIPQHGESGDIFERLYATRLDRLRALPECAELLTPLDHQGILNGTAESGASDAVSSVREEPPGYGNDESSSPSDDELLAELGEIAGGSLTELKHVRSAAQKREVDEVAKRETCEDFDDFQPIFERVEREIKNGLRVTRRFKEDASIERTNLFILGGQIAYVAEVGETIKAPNGDNDARLRVIYSNGTESNILRRSLIRALYKDDTGRRVTEPDAGPLFSDQWGDEDVESGTIYVLRSQSDHPTVASHRDLIHKIGVTGGRVEARIANAENDATYLLAKVDIVATYKLAGINRTKLENLLHRLFAPAQLDLTIPDRFGKQVKPREWFLVPLNVIDDAVERVRSERIEGVVYDPATAELIDTH</sequence>
<proteinExistence type="predicted"/>
<evidence type="ECO:0000313" key="3">
    <source>
        <dbReference type="EMBL" id="SIS77206.1"/>
    </source>
</evidence>
<dbReference type="SMART" id="SM00974">
    <property type="entry name" value="T5orf172"/>
    <property type="match status" value="1"/>
</dbReference>
<dbReference type="Pfam" id="PF13455">
    <property type="entry name" value="MUG113"/>
    <property type="match status" value="1"/>
</dbReference>
<keyword evidence="4" id="KW-1185">Reference proteome</keyword>
<protein>
    <submittedName>
        <fullName evidence="3">T5orf172 domain-containing protein</fullName>
    </submittedName>
</protein>